<dbReference type="Pfam" id="PF13193">
    <property type="entry name" value="AMP-binding_C"/>
    <property type="match status" value="1"/>
</dbReference>
<dbReference type="InterPro" id="IPR009081">
    <property type="entry name" value="PP-bd_ACP"/>
</dbReference>
<dbReference type="PROSITE" id="PS00455">
    <property type="entry name" value="AMP_BINDING"/>
    <property type="match status" value="1"/>
</dbReference>
<feature type="domain" description="AMP-dependent synthetase/ligase" evidence="4">
    <location>
        <begin position="21"/>
        <end position="256"/>
    </location>
</feature>
<dbReference type="InterPro" id="IPR036291">
    <property type="entry name" value="NAD(P)-bd_dom_sf"/>
</dbReference>
<sequence>MRSKGISLNNTEGLGPIAVARERQTPSDTLVYSFTSGSTGTPKVVELTHYNCIQGPYAVKQANRNVLQAGHRVTGIVTSPLYYSGTSLGSYLWFQGAEEQRTQIVMGLPFDPSSTLTAMYQYGIKSIKGVPSLIYSMLACPTLQDLKAKGMVINKVILAGAPAGEDLIAAIQAEFPNAKVGAAFGMTETAGGAPVCATMHSDSDSDRSDCQTDDRSTGRVQPQWEMAVLAEEGEVLPVCTPGELCVNGPGVFKCYLDEPDLTAHALRGGWLHTGDVAEISEDGVMSVTGRIRDMVIRAGANIFPPEIEHYLSSHPCVCTCSVIGVPDSVLGEALCAFIVCKAECTPPTDTDLRQYLAVSLPQAKIPRDFFLIPDMPMTESGKVSKPALRLLYPELAKAKATRPPASDPPTHPASVACAQAYAKILYVPVPTINCHDSFFSLGGDSIRVAQLMGLLRNDTRVGPKLVQSCFKFNRFFANPTPDLFREESERLHAVLSDQTHAPSIPREWIKAAQLPPDLVTSLESLPTPPTNPVENVFLTGATGFIGSHILRDLLTRVSGTIYCLVRAATVDEGLSRICSLGDTIEQPLSETERQRVVAVPGDLSSPLFGMDPIAFGRLGHGVDAVIHCGARVYWVAPWQELAPCNIEGTKTCIRLASILNVPMTYVSTAAVSMSRRAVRDKVQMDGTHPLSWDPLDVPISGMGYTITKYMSEQCVKQAVAQGMRVAIVRPLSVLASSVTGVCNTDDYVARCLKASVLLGIRPDWDRGGLWCVSVDFVAEVTAALAVGKVPSPGCVYHTVDTTPLPWSSLFDAIETAGYTLSLVSHREWYERQKASIAAGEDNPLSPLGFMLSPDKYSGMRASEVPIHSSCTESVCKVLGVVSSPTVDKVQCEQMAMYLRDGGYLPSRGGIIVETPRCPVSRTQMAKK</sequence>
<evidence type="ECO:0000259" key="5">
    <source>
        <dbReference type="Pfam" id="PF00550"/>
    </source>
</evidence>
<evidence type="ECO:0000256" key="2">
    <source>
        <dbReference type="ARBA" id="ARBA00022553"/>
    </source>
</evidence>
<dbReference type="Gene3D" id="2.30.38.10">
    <property type="entry name" value="Luciferase, Domain 3"/>
    <property type="match status" value="1"/>
</dbReference>
<dbReference type="InterPro" id="IPR045851">
    <property type="entry name" value="AMP-bd_C_sf"/>
</dbReference>
<dbReference type="Gene3D" id="3.40.50.720">
    <property type="entry name" value="NAD(P)-binding Rossmann-like Domain"/>
    <property type="match status" value="1"/>
</dbReference>
<evidence type="ECO:0000256" key="3">
    <source>
        <dbReference type="SAM" id="MobiDB-lite"/>
    </source>
</evidence>
<feature type="domain" description="Carrier" evidence="5">
    <location>
        <begin position="420"/>
        <end position="458"/>
    </location>
</feature>
<dbReference type="OrthoDB" id="10253115at2759"/>
<dbReference type="Gene3D" id="3.40.50.980">
    <property type="match status" value="2"/>
</dbReference>
<dbReference type="SUPFAM" id="SSF47336">
    <property type="entry name" value="ACP-like"/>
    <property type="match status" value="1"/>
</dbReference>
<keyword evidence="2" id="KW-0597">Phosphoprotein</keyword>
<protein>
    <recommendedName>
        <fullName evidence="10">Carrier domain-containing protein</fullName>
    </recommendedName>
</protein>
<dbReference type="PANTHER" id="PTHR44845">
    <property type="entry name" value="CARRIER DOMAIN-CONTAINING PROTEIN"/>
    <property type="match status" value="1"/>
</dbReference>
<evidence type="ECO:0008006" key="10">
    <source>
        <dbReference type="Google" id="ProtNLM"/>
    </source>
</evidence>
<dbReference type="InterPro" id="IPR020845">
    <property type="entry name" value="AMP-binding_CS"/>
</dbReference>
<dbReference type="InterPro" id="IPR013120">
    <property type="entry name" value="FAR_NAD-bd"/>
</dbReference>
<keyword evidence="1" id="KW-0596">Phosphopantetheine</keyword>
<name>A0A9K3GLT1_9EUKA</name>
<comment type="caution">
    <text evidence="8">The sequence shown here is derived from an EMBL/GenBank/DDBJ whole genome shotgun (WGS) entry which is preliminary data.</text>
</comment>
<evidence type="ECO:0000259" key="4">
    <source>
        <dbReference type="Pfam" id="PF00501"/>
    </source>
</evidence>
<feature type="domain" description="Thioester reductase (TE)" evidence="6">
    <location>
        <begin position="538"/>
        <end position="780"/>
    </location>
</feature>
<proteinExistence type="predicted"/>
<dbReference type="CDD" id="cd05235">
    <property type="entry name" value="SDR_e1"/>
    <property type="match status" value="1"/>
</dbReference>
<dbReference type="Gene3D" id="3.30.300.30">
    <property type="match status" value="1"/>
</dbReference>
<evidence type="ECO:0000256" key="1">
    <source>
        <dbReference type="ARBA" id="ARBA00022450"/>
    </source>
</evidence>
<accession>A0A9K3GLT1</accession>
<feature type="compositionally biased region" description="Basic and acidic residues" evidence="3">
    <location>
        <begin position="201"/>
        <end position="217"/>
    </location>
</feature>
<dbReference type="SUPFAM" id="SSF51735">
    <property type="entry name" value="NAD(P)-binding Rossmann-fold domains"/>
    <property type="match status" value="1"/>
</dbReference>
<dbReference type="EMBL" id="BDIP01002845">
    <property type="protein sequence ID" value="GIQ86910.1"/>
    <property type="molecule type" value="Genomic_DNA"/>
</dbReference>
<feature type="domain" description="AMP-binding enzyme C-terminal" evidence="7">
    <location>
        <begin position="306"/>
        <end position="382"/>
    </location>
</feature>
<gene>
    <name evidence="8" type="ORF">KIPB_008849</name>
</gene>
<dbReference type="InterPro" id="IPR010080">
    <property type="entry name" value="Thioester_reductase-like_dom"/>
</dbReference>
<evidence type="ECO:0000313" key="9">
    <source>
        <dbReference type="Proteomes" id="UP000265618"/>
    </source>
</evidence>
<dbReference type="Pfam" id="PF00550">
    <property type="entry name" value="PP-binding"/>
    <property type="match status" value="1"/>
</dbReference>
<keyword evidence="9" id="KW-1185">Reference proteome</keyword>
<dbReference type="SUPFAM" id="SSF56801">
    <property type="entry name" value="Acetyl-CoA synthetase-like"/>
    <property type="match status" value="1"/>
</dbReference>
<dbReference type="InterPro" id="IPR000873">
    <property type="entry name" value="AMP-dep_synth/lig_dom"/>
</dbReference>
<dbReference type="InterPro" id="IPR036736">
    <property type="entry name" value="ACP-like_sf"/>
</dbReference>
<dbReference type="PANTHER" id="PTHR44845:SF6">
    <property type="entry name" value="BETA-ALANINE-ACTIVATING ENZYME"/>
    <property type="match status" value="1"/>
</dbReference>
<feature type="region of interest" description="Disordered" evidence="3">
    <location>
        <begin position="199"/>
        <end position="219"/>
    </location>
</feature>
<dbReference type="NCBIfam" id="TIGR01746">
    <property type="entry name" value="Thioester-redct"/>
    <property type="match status" value="1"/>
</dbReference>
<dbReference type="Gene3D" id="1.10.1200.10">
    <property type="entry name" value="ACP-like"/>
    <property type="match status" value="1"/>
</dbReference>
<dbReference type="InterPro" id="IPR025110">
    <property type="entry name" value="AMP-bd_C"/>
</dbReference>
<evidence type="ECO:0000259" key="6">
    <source>
        <dbReference type="Pfam" id="PF07993"/>
    </source>
</evidence>
<reference evidence="8 9" key="1">
    <citation type="journal article" date="2018" name="PLoS ONE">
        <title>The draft genome of Kipferlia bialata reveals reductive genome evolution in fornicate parasites.</title>
        <authorList>
            <person name="Tanifuji G."/>
            <person name="Takabayashi S."/>
            <person name="Kume K."/>
            <person name="Takagi M."/>
            <person name="Nakayama T."/>
            <person name="Kamikawa R."/>
            <person name="Inagaki Y."/>
            <person name="Hashimoto T."/>
        </authorList>
    </citation>
    <scope>NUCLEOTIDE SEQUENCE [LARGE SCALE GENOMIC DNA]</scope>
    <source>
        <strain evidence="8">NY0173</strain>
    </source>
</reference>
<organism evidence="8 9">
    <name type="scientific">Kipferlia bialata</name>
    <dbReference type="NCBI Taxonomy" id="797122"/>
    <lineage>
        <taxon>Eukaryota</taxon>
        <taxon>Metamonada</taxon>
        <taxon>Carpediemonas-like organisms</taxon>
        <taxon>Kipferlia</taxon>
    </lineage>
</organism>
<dbReference type="AlphaFoldDB" id="A0A9K3GLT1"/>
<evidence type="ECO:0000313" key="8">
    <source>
        <dbReference type="EMBL" id="GIQ86910.1"/>
    </source>
</evidence>
<dbReference type="Pfam" id="PF00501">
    <property type="entry name" value="AMP-binding"/>
    <property type="match status" value="1"/>
</dbReference>
<dbReference type="Pfam" id="PF07993">
    <property type="entry name" value="NAD_binding_4"/>
    <property type="match status" value="1"/>
</dbReference>
<evidence type="ECO:0000259" key="7">
    <source>
        <dbReference type="Pfam" id="PF13193"/>
    </source>
</evidence>
<dbReference type="Proteomes" id="UP000265618">
    <property type="component" value="Unassembled WGS sequence"/>
</dbReference>